<organism evidence="1 2">
    <name type="scientific">Pichia angusta</name>
    <name type="common">Yeast</name>
    <name type="synonym">Hansenula polymorpha</name>
    <dbReference type="NCBI Taxonomy" id="870730"/>
    <lineage>
        <taxon>Eukaryota</taxon>
        <taxon>Fungi</taxon>
        <taxon>Dikarya</taxon>
        <taxon>Ascomycota</taxon>
        <taxon>Saccharomycotina</taxon>
        <taxon>Pichiomycetes</taxon>
        <taxon>Pichiales</taxon>
        <taxon>Pichiaceae</taxon>
        <taxon>Ogataea</taxon>
    </lineage>
</organism>
<keyword evidence="2" id="KW-1185">Reference proteome</keyword>
<proteinExistence type="predicted"/>
<evidence type="ECO:0000313" key="2">
    <source>
        <dbReference type="Proteomes" id="UP001197328"/>
    </source>
</evidence>
<dbReference type="Proteomes" id="UP001197328">
    <property type="component" value="Unassembled WGS sequence"/>
</dbReference>
<evidence type="ECO:0000313" key="1">
    <source>
        <dbReference type="EMBL" id="KAG7851767.1"/>
    </source>
</evidence>
<gene>
    <name evidence="1" type="ORF">KL940_000649</name>
</gene>
<reference evidence="1 2" key="1">
    <citation type="journal article" date="2021" name="G3 (Bethesda)">
        <title>Genomic diversity, chromosomal rearrangements, and interspecies hybridization in the ogataea polymorpha species complex.</title>
        <authorList>
            <person name="Hanson S.J."/>
            <person name="Cinneide E.O."/>
            <person name="Salzberg L.I."/>
            <person name="Wolfe K.H."/>
            <person name="McGowan J."/>
            <person name="Fitzpatrick D.A."/>
            <person name="Matlin K."/>
        </authorList>
    </citation>
    <scope>NUCLEOTIDE SEQUENCE [LARGE SCALE GENOMIC DNA]</scope>
    <source>
        <strain evidence="1">51-138</strain>
    </source>
</reference>
<name>A0ABQ7S192_PICAN</name>
<dbReference type="EMBL" id="JAHLVD010000002">
    <property type="protein sequence ID" value="KAG7851767.1"/>
    <property type="molecule type" value="Genomic_DNA"/>
</dbReference>
<protein>
    <submittedName>
        <fullName evidence="1">Uncharacterized protein</fullName>
    </submittedName>
</protein>
<sequence length="134" mass="15123">MVKILFISEIQIRIIFGHITFFEQIKDVIQAPSQAPVILAHANQHDISNDWDKSQDHYCDASLIRELPPHCDSNPNSQNWTAPEGDEYSMVLNSSYPKLLIIKLANITGPDVAVTQKPNRKELHVVQSVKHSLA</sequence>
<accession>A0ABQ7S192</accession>
<comment type="caution">
    <text evidence="1">The sequence shown here is derived from an EMBL/GenBank/DDBJ whole genome shotgun (WGS) entry which is preliminary data.</text>
</comment>